<gene>
    <name evidence="1" type="ORF">H4S07_000512</name>
</gene>
<organism evidence="1 2">
    <name type="scientific">Coemansia furcata</name>
    <dbReference type="NCBI Taxonomy" id="417177"/>
    <lineage>
        <taxon>Eukaryota</taxon>
        <taxon>Fungi</taxon>
        <taxon>Fungi incertae sedis</taxon>
        <taxon>Zoopagomycota</taxon>
        <taxon>Kickxellomycotina</taxon>
        <taxon>Kickxellomycetes</taxon>
        <taxon>Kickxellales</taxon>
        <taxon>Kickxellaceae</taxon>
        <taxon>Coemansia</taxon>
    </lineage>
</organism>
<evidence type="ECO:0000313" key="2">
    <source>
        <dbReference type="Proteomes" id="UP001140096"/>
    </source>
</evidence>
<name>A0ACC1LS47_9FUNG</name>
<reference evidence="1" key="1">
    <citation type="submission" date="2022-07" db="EMBL/GenBank/DDBJ databases">
        <title>Phylogenomic reconstructions and comparative analyses of Kickxellomycotina fungi.</title>
        <authorList>
            <person name="Reynolds N.K."/>
            <person name="Stajich J.E."/>
            <person name="Barry K."/>
            <person name="Grigoriev I.V."/>
            <person name="Crous P."/>
            <person name="Smith M.E."/>
        </authorList>
    </citation>
    <scope>NUCLEOTIDE SEQUENCE</scope>
    <source>
        <strain evidence="1">CBS 102833</strain>
    </source>
</reference>
<comment type="caution">
    <text evidence="1">The sequence shown here is derived from an EMBL/GenBank/DDBJ whole genome shotgun (WGS) entry which is preliminary data.</text>
</comment>
<keyword evidence="2" id="KW-1185">Reference proteome</keyword>
<sequence length="1101" mass="121670">MPLLDGQPVDLPAKPSARELQQQQQQQGWQIRFTGEEFADYDQYLDRLSLYRKPIWTCAATGQNTLTYEQALLSERASSHRKTGVGFSDMLICEMLTFLSQSTMSIALAVDALYYRFQYDFFGGEHIDVKYPDTNGAMYECFVVDMGPLPEDIPAESFEETAAQTATRLSIERLGDGAPYIIAYEQRKHRMYTVRLYDVDGIPIDDSDITVPASELSRSRNMFTKVALRQFLDDNMRRDPRPGSPWIVGAQWRDRFRIPYMYGGEARLLKATKIGRHRPHPQDITAVPTVPVVVDPYADERDLAVKPYRKIPIDDLDYLQFKHVRYGQGIVWAMRRKQQKLMNGKDPVLDKAHGKGATHQITEYFPTKHRDSEVICIDADEPAKSKEAEEEEEDEDLKNRWPVPLCEWQVPLPLVSRTLSVYMFISCFSVPLALNPYPLDYFESALVHGLPATQGSEDTKMCSVYRETIVALLNSLIDDRKRNAVPSNVSTRIEAMVGRQDATLSDTGEMDVDGSDNENPPAIEEPKPTKKAMLPPVAPPPAVGTRTRGKQAATRSSGRLQRSSMLSTSSSIASSDDSDSEPSDGESVASAESRGKRRGGGGRVLPATRSSRRVVASRNGGSSAVSSRAASPVAEEEAGVLSDDLAKLAVVGGRALLRRLSRTWAGRPIDKARTHWAGVLAGWLVEASHDYAAELAPITQALWGMEGVTLGTLEAALCEVLDSAEARLLVVELLASECASNESMRAYLDECGEQAAELKRERLECRRELKRAAEALAELDRSEQPAAVGSEFSRDASRREAEAGALRQKERRRLGETERTQARRLDYVERELRRLNVGRLTPLGADRFLTRYFFIDGVGGCPATGAGSGRILVHPAARAEQNDALDLLPHFVANSWALALPAAWSGALPLRGAEAPALAPLVDTWQPIVADMPALARAGELWGYYATGPQVDALRRWLDPRGGKREAALAAELELLQPSISASIRRRCQYLEQAHAAGEKARQALAEQSASADDVEIKPVDAPPQLLPPAILVDRVARHDARSMAANDDDADASSIRASSAEPITVVAQRPARGRKPKNRQPRIKTYMDDFLAYENILSNS</sequence>
<dbReference type="EMBL" id="JANBUP010000032">
    <property type="protein sequence ID" value="KAJ2813667.1"/>
    <property type="molecule type" value="Genomic_DNA"/>
</dbReference>
<evidence type="ECO:0000313" key="1">
    <source>
        <dbReference type="EMBL" id="KAJ2813667.1"/>
    </source>
</evidence>
<accession>A0ACC1LS47</accession>
<protein>
    <submittedName>
        <fullName evidence="1">Uncharacterized protein</fullName>
    </submittedName>
</protein>
<proteinExistence type="predicted"/>
<dbReference type="Proteomes" id="UP001140096">
    <property type="component" value="Unassembled WGS sequence"/>
</dbReference>